<dbReference type="PROSITE" id="PS50075">
    <property type="entry name" value="CARRIER"/>
    <property type="match status" value="1"/>
</dbReference>
<evidence type="ECO:0000256" key="1">
    <source>
        <dbReference type="ARBA" id="ARBA00001957"/>
    </source>
</evidence>
<dbReference type="InterPro" id="IPR036736">
    <property type="entry name" value="ACP-like_sf"/>
</dbReference>
<dbReference type="CDD" id="cd19531">
    <property type="entry name" value="LCL_NRPS-like"/>
    <property type="match status" value="1"/>
</dbReference>
<dbReference type="Pfam" id="PF00550">
    <property type="entry name" value="PP-binding"/>
    <property type="match status" value="1"/>
</dbReference>
<dbReference type="CDD" id="cd02440">
    <property type="entry name" value="AdoMet_MTases"/>
    <property type="match status" value="1"/>
</dbReference>
<comment type="caution">
    <text evidence="7">The sequence shown here is derived from an EMBL/GenBank/DDBJ whole genome shotgun (WGS) entry which is preliminary data.</text>
</comment>
<feature type="region of interest" description="Disordered" evidence="5">
    <location>
        <begin position="481"/>
        <end position="517"/>
    </location>
</feature>
<feature type="compositionally biased region" description="Gly residues" evidence="5">
    <location>
        <begin position="1"/>
        <end position="17"/>
    </location>
</feature>
<reference evidence="7 8" key="1">
    <citation type="submission" date="2024-10" db="EMBL/GenBank/DDBJ databases">
        <title>The Natural Products Discovery Center: Release of the First 8490 Sequenced Strains for Exploring Actinobacteria Biosynthetic Diversity.</title>
        <authorList>
            <person name="Kalkreuter E."/>
            <person name="Kautsar S.A."/>
            <person name="Yang D."/>
            <person name="Bader C.D."/>
            <person name="Teijaro C.N."/>
            <person name="Fluegel L."/>
            <person name="Davis C.M."/>
            <person name="Simpson J.R."/>
            <person name="Lauterbach L."/>
            <person name="Steele A.D."/>
            <person name="Gui C."/>
            <person name="Meng S."/>
            <person name="Li G."/>
            <person name="Viehrig K."/>
            <person name="Ye F."/>
            <person name="Su P."/>
            <person name="Kiefer A.F."/>
            <person name="Nichols A."/>
            <person name="Cepeda A.J."/>
            <person name="Yan W."/>
            <person name="Fan B."/>
            <person name="Jiang Y."/>
            <person name="Adhikari A."/>
            <person name="Zheng C.-J."/>
            <person name="Schuster L."/>
            <person name="Cowan T.M."/>
            <person name="Smanski M.J."/>
            <person name="Chevrette M.G."/>
            <person name="De Carvalho L.P.S."/>
            <person name="Shen B."/>
        </authorList>
    </citation>
    <scope>NUCLEOTIDE SEQUENCE [LARGE SCALE GENOMIC DNA]</scope>
    <source>
        <strain evidence="7 8">NPDC018013</strain>
    </source>
</reference>
<sequence>MSGTSGAGDGGMRGTGLDGLTPEQKRALLARRLKERTRRRTFPASFSQARMWFLEQLTPGNAAYTVPGAMRVHGPLDVDLWRRCCRELVRRHEALRTTFEESDGQPVQVVAATGELEVTVEDCPQLSGPGGDEAVRELARAEFARPFDLTTGPLLRMKFLRLAPEEHILLLAMHHIVGDLWSTSVAFGELIALYGALSKGERPHLPELPIQYADYAVWQRKRLAGDALAGDLEYWQETLRGAPPMLELPTDRPRPPVQSTRGSSVPFAVPPQAMERLLELSRDAGATPFMTVLAAFLVLLHRHSREEDIVVGVPVAGRGRSEVESLIGLFTNMLALRTDLSGRPGFREVLARVRQASLGAFAHQELPFERLVEEVHPQRDPSRSPVFQVSFLFQNIPLPDFGEVGLRMAPMEVQSATSRFDLELQVFHRPDGLSGWFEFNTDLFDPATVERMARHLGVLLESVTADPDRPVGELPMLTADEERALRDEGTGRREADEPPPAHRRFARQAARTPRAPALRTAEETLDYAALDRRANQLAHRLARLGVGTDVLVGLCLERTADLVVAVLAVLKAGGAFVPLDPGFPPDRIAYSLADSGVSVLLTQRPVLDGLAPAEATALCLDELRAELAAEPADAVEAPVRPQDLAYVIYTSGSTGRPKGVQIPHGALANFLRSMRQEPGITAGDTLLAVTTLAFDISLLEILLPLTEGAQVVLADRATAADGEQLGAALARSGATVMQATPSTWRMLLDAGWQGARGFRALAGGEPLPEELAGRLLATGVELWNMYGPTETTIWSAASRVAPGPVTLGGPLLNTELHVLDAGGHLVPHGVPGELCIGGAGLARGYLGRPELTRDRFIAHPFPRGMGERLYRTGDLVRRRAGGRIEFLGRLDHQVKLRGHRIELGEIESVLAQQDAVREAVVAVREDTPGDQRLTAYVVAADEADAAGFRAGDDGTEPAREPEHGPASSESPEEWRRIWDAAYAEAADTAVDADTGAGADAAFDIRGWNSSYTGEPIPAPEMREWVERTAELVRGLGPRSVLDLGCGTGLLLHRLAPHCDHYWGTDISPVALDRLRRSVGPGRHPADVRLFECAADRAATLPDRQFDVVVLNSVVQYFPDERYLLRVLEAAVRRLAPGGTLVVGDVRSLPLLESFHAAVQLHRAEAGLTAGQLAGRIRRAVAEDRELVIDPDLFTAFAARSDALTSVAVLPKRGTFANEMTRFRYDVLLTAGTGSTTAAPTPPAPAWLDWRAERLTPDALRARLTAGRPATLALRAVPNRRTAPGAALLTALRDADGSPVAELHAALDGTPDADGATDPEQLWQLAAESGYRIAFDWAGHGTDGSFDAVLTRADAADAAAVTAALPAAPDAPARPWHTYVNGAERRRTQRLTAHLRSAAARTLPAYMIPAEFVFLDALPLTPNGKIDRKALPDPDPGRRELSSAYVAPRTAVEEVVAGFWAEVLGLDRVGAFDNFFDLGGHSLLSTRIAARLKDAFRTTVPLHRVFGHPTVAGLAETLVAESGNGEVIEKTAELLVKLSALSDDQVAQALDGNPPTGTGS</sequence>
<proteinExistence type="predicted"/>
<keyword evidence="2" id="KW-0596">Phosphopantetheine</keyword>
<dbReference type="InterPro" id="IPR010071">
    <property type="entry name" value="AA_adenyl_dom"/>
</dbReference>
<dbReference type="EMBL" id="JBIRGH010000004">
    <property type="protein sequence ID" value="MFH8584560.1"/>
    <property type="molecule type" value="Genomic_DNA"/>
</dbReference>
<dbReference type="Pfam" id="PF08242">
    <property type="entry name" value="Methyltransf_12"/>
    <property type="match status" value="1"/>
</dbReference>
<dbReference type="PROSITE" id="PS00012">
    <property type="entry name" value="PHOSPHOPANTETHEINE"/>
    <property type="match status" value="1"/>
</dbReference>
<dbReference type="Gene3D" id="3.30.559.10">
    <property type="entry name" value="Chloramphenicol acetyltransferase-like domain"/>
    <property type="match status" value="1"/>
</dbReference>
<dbReference type="InterPro" id="IPR000873">
    <property type="entry name" value="AMP-dep_synth/lig_dom"/>
</dbReference>
<dbReference type="Pfam" id="PF00668">
    <property type="entry name" value="Condensation"/>
    <property type="match status" value="1"/>
</dbReference>
<dbReference type="SUPFAM" id="SSF56801">
    <property type="entry name" value="Acetyl-CoA synthetase-like"/>
    <property type="match status" value="1"/>
</dbReference>
<dbReference type="RefSeq" id="WP_397671860.1">
    <property type="nucleotide sequence ID" value="NZ_JBIRGH010000004.1"/>
</dbReference>
<feature type="compositionally biased region" description="Low complexity" evidence="5">
    <location>
        <begin position="507"/>
        <end position="517"/>
    </location>
</feature>
<dbReference type="PROSITE" id="PS00455">
    <property type="entry name" value="AMP_BINDING"/>
    <property type="match status" value="1"/>
</dbReference>
<evidence type="ECO:0000259" key="6">
    <source>
        <dbReference type="PROSITE" id="PS50075"/>
    </source>
</evidence>
<evidence type="ECO:0000256" key="5">
    <source>
        <dbReference type="SAM" id="MobiDB-lite"/>
    </source>
</evidence>
<dbReference type="Gene3D" id="3.40.50.1820">
    <property type="entry name" value="alpha/beta hydrolase"/>
    <property type="match status" value="1"/>
</dbReference>
<keyword evidence="3" id="KW-0597">Phosphoprotein</keyword>
<dbReference type="Gene3D" id="3.40.50.150">
    <property type="entry name" value="Vaccinia Virus protein VP39"/>
    <property type="match status" value="1"/>
</dbReference>
<dbReference type="InterPro" id="IPR020806">
    <property type="entry name" value="PKS_PP-bd"/>
</dbReference>
<feature type="region of interest" description="Disordered" evidence="5">
    <location>
        <begin position="947"/>
        <end position="973"/>
    </location>
</feature>
<dbReference type="InterPro" id="IPR029058">
    <property type="entry name" value="AB_hydrolase_fold"/>
</dbReference>
<keyword evidence="8" id="KW-1185">Reference proteome</keyword>
<evidence type="ECO:0000256" key="2">
    <source>
        <dbReference type="ARBA" id="ARBA00022450"/>
    </source>
</evidence>
<dbReference type="InterPro" id="IPR020845">
    <property type="entry name" value="AMP-binding_CS"/>
</dbReference>
<dbReference type="SMART" id="SM00823">
    <property type="entry name" value="PKS_PP"/>
    <property type="match status" value="1"/>
</dbReference>
<dbReference type="SUPFAM" id="SSF53335">
    <property type="entry name" value="S-adenosyl-L-methionine-dependent methyltransferases"/>
    <property type="match status" value="1"/>
</dbReference>
<dbReference type="InterPro" id="IPR001242">
    <property type="entry name" value="Condensation_dom"/>
</dbReference>
<dbReference type="InterPro" id="IPR009081">
    <property type="entry name" value="PP-bd_ACP"/>
</dbReference>
<dbReference type="InterPro" id="IPR023213">
    <property type="entry name" value="CAT-like_dom_sf"/>
</dbReference>
<dbReference type="SUPFAM" id="SSF52777">
    <property type="entry name" value="CoA-dependent acyltransferases"/>
    <property type="match status" value="2"/>
</dbReference>
<feature type="region of interest" description="Disordered" evidence="5">
    <location>
        <begin position="1"/>
        <end position="21"/>
    </location>
</feature>
<evidence type="ECO:0000313" key="7">
    <source>
        <dbReference type="EMBL" id="MFH8584560.1"/>
    </source>
</evidence>
<evidence type="ECO:0000256" key="4">
    <source>
        <dbReference type="ARBA" id="ARBA00022737"/>
    </source>
</evidence>
<dbReference type="SUPFAM" id="SSF47336">
    <property type="entry name" value="ACP-like"/>
    <property type="match status" value="1"/>
</dbReference>
<dbReference type="Proteomes" id="UP001610990">
    <property type="component" value="Unassembled WGS sequence"/>
</dbReference>
<dbReference type="Pfam" id="PF00501">
    <property type="entry name" value="AMP-binding"/>
    <property type="match status" value="1"/>
</dbReference>
<keyword evidence="4" id="KW-0677">Repeat</keyword>
<organism evidence="7 8">
    <name type="scientific">Streptomyces celluloflavus</name>
    <dbReference type="NCBI Taxonomy" id="58344"/>
    <lineage>
        <taxon>Bacteria</taxon>
        <taxon>Bacillati</taxon>
        <taxon>Actinomycetota</taxon>
        <taxon>Actinomycetes</taxon>
        <taxon>Kitasatosporales</taxon>
        <taxon>Streptomycetaceae</taxon>
        <taxon>Streptomyces</taxon>
    </lineage>
</organism>
<feature type="compositionally biased region" description="Basic and acidic residues" evidence="5">
    <location>
        <begin position="481"/>
        <end position="500"/>
    </location>
</feature>
<dbReference type="PANTHER" id="PTHR45527:SF1">
    <property type="entry name" value="FATTY ACID SYNTHASE"/>
    <property type="match status" value="1"/>
</dbReference>
<accession>A0ABW7RDZ1</accession>
<dbReference type="Gene3D" id="3.30.300.30">
    <property type="match status" value="2"/>
</dbReference>
<gene>
    <name evidence="7" type="ORF">ACH4GP_09230</name>
</gene>
<dbReference type="Gene3D" id="3.30.559.30">
    <property type="entry name" value="Nonribosomal peptide synthetase, condensation domain"/>
    <property type="match status" value="1"/>
</dbReference>
<dbReference type="NCBIfam" id="TIGR01733">
    <property type="entry name" value="AA-adenyl-dom"/>
    <property type="match status" value="1"/>
</dbReference>
<dbReference type="Gene3D" id="3.40.50.980">
    <property type="match status" value="2"/>
</dbReference>
<dbReference type="InterPro" id="IPR006162">
    <property type="entry name" value="Ppantetheine_attach_site"/>
</dbReference>
<name>A0ABW7RDZ1_9ACTN</name>
<dbReference type="PIRSF" id="PIRSF001617">
    <property type="entry name" value="Alpha-AR"/>
    <property type="match status" value="1"/>
</dbReference>
<dbReference type="InterPro" id="IPR013217">
    <property type="entry name" value="Methyltransf_12"/>
</dbReference>
<comment type="cofactor">
    <cofactor evidence="1">
        <name>pantetheine 4'-phosphate</name>
        <dbReference type="ChEBI" id="CHEBI:47942"/>
    </cofactor>
</comment>
<evidence type="ECO:0000256" key="3">
    <source>
        <dbReference type="ARBA" id="ARBA00022553"/>
    </source>
</evidence>
<dbReference type="PANTHER" id="PTHR45527">
    <property type="entry name" value="NONRIBOSOMAL PEPTIDE SYNTHETASE"/>
    <property type="match status" value="1"/>
</dbReference>
<feature type="compositionally biased region" description="Basic and acidic residues" evidence="5">
    <location>
        <begin position="950"/>
        <end position="963"/>
    </location>
</feature>
<dbReference type="InterPro" id="IPR045851">
    <property type="entry name" value="AMP-bd_C_sf"/>
</dbReference>
<dbReference type="Gene3D" id="2.30.38.10">
    <property type="entry name" value="Luciferase, Domain 3"/>
    <property type="match status" value="1"/>
</dbReference>
<evidence type="ECO:0000313" key="8">
    <source>
        <dbReference type="Proteomes" id="UP001610990"/>
    </source>
</evidence>
<protein>
    <submittedName>
        <fullName evidence="7">Amino acid adenylation domain-containing protein</fullName>
    </submittedName>
</protein>
<dbReference type="InterPro" id="IPR029063">
    <property type="entry name" value="SAM-dependent_MTases_sf"/>
</dbReference>
<feature type="domain" description="Carrier" evidence="6">
    <location>
        <begin position="1446"/>
        <end position="1521"/>
    </location>
</feature>
<feature type="region of interest" description="Disordered" evidence="5">
    <location>
        <begin position="245"/>
        <end position="265"/>
    </location>
</feature>